<keyword evidence="1" id="KW-0472">Membrane</keyword>
<reference evidence="2" key="2">
    <citation type="submission" date="2025-08" db="UniProtKB">
        <authorList>
            <consortium name="Ensembl"/>
        </authorList>
    </citation>
    <scope>IDENTIFICATION</scope>
</reference>
<dbReference type="HOGENOM" id="CLU_3337933_0_0_1"/>
<name>H3C6V5_TETNG</name>
<keyword evidence="1" id="KW-0812">Transmembrane</keyword>
<keyword evidence="1" id="KW-1133">Transmembrane helix</keyword>
<dbReference type="AlphaFoldDB" id="H3C6V5"/>
<reference evidence="3" key="1">
    <citation type="journal article" date="2004" name="Nature">
        <title>Genome duplication in the teleost fish Tetraodon nigroviridis reveals the early vertebrate proto-karyotype.</title>
        <authorList>
            <person name="Jaillon O."/>
            <person name="Aury J.-M."/>
            <person name="Brunet F."/>
            <person name="Petit J.-L."/>
            <person name="Stange-Thomann N."/>
            <person name="Mauceli E."/>
            <person name="Bouneau L."/>
            <person name="Fischer C."/>
            <person name="Ozouf-Costaz C."/>
            <person name="Bernot A."/>
            <person name="Nicaud S."/>
            <person name="Jaffe D."/>
            <person name="Fisher S."/>
            <person name="Lutfalla G."/>
            <person name="Dossat C."/>
            <person name="Segurens B."/>
            <person name="Dasilva C."/>
            <person name="Salanoubat M."/>
            <person name="Levy M."/>
            <person name="Boudet N."/>
            <person name="Castellano S."/>
            <person name="Anthouard V."/>
            <person name="Jubin C."/>
            <person name="Castelli V."/>
            <person name="Katinka M."/>
            <person name="Vacherie B."/>
            <person name="Biemont C."/>
            <person name="Skalli Z."/>
            <person name="Cattolico L."/>
            <person name="Poulain J."/>
            <person name="De Berardinis V."/>
            <person name="Cruaud C."/>
            <person name="Duprat S."/>
            <person name="Brottier P."/>
            <person name="Coutanceau J.-P."/>
            <person name="Gouzy J."/>
            <person name="Parra G."/>
            <person name="Lardier G."/>
            <person name="Chapple C."/>
            <person name="McKernan K.J."/>
            <person name="McEwan P."/>
            <person name="Bosak S."/>
            <person name="Kellis M."/>
            <person name="Volff J.-N."/>
            <person name="Guigo R."/>
            <person name="Zody M.C."/>
            <person name="Mesirov J."/>
            <person name="Lindblad-Toh K."/>
            <person name="Birren B."/>
            <person name="Nusbaum C."/>
            <person name="Kahn D."/>
            <person name="Robinson-Rechavi M."/>
            <person name="Laudet V."/>
            <person name="Schachter V."/>
            <person name="Quetier F."/>
            <person name="Saurin W."/>
            <person name="Scarpelli C."/>
            <person name="Wincker P."/>
            <person name="Lander E.S."/>
            <person name="Weissenbach J."/>
            <person name="Roest Crollius H."/>
        </authorList>
    </citation>
    <scope>NUCLEOTIDE SEQUENCE [LARGE SCALE GENOMIC DNA]</scope>
</reference>
<proteinExistence type="predicted"/>
<feature type="transmembrane region" description="Helical" evidence="1">
    <location>
        <begin position="20"/>
        <end position="37"/>
    </location>
</feature>
<protein>
    <submittedName>
        <fullName evidence="2">Uncharacterized protein</fullName>
    </submittedName>
</protein>
<reference evidence="2" key="3">
    <citation type="submission" date="2025-09" db="UniProtKB">
        <authorList>
            <consortium name="Ensembl"/>
        </authorList>
    </citation>
    <scope>IDENTIFICATION</scope>
</reference>
<dbReference type="InParanoid" id="H3C6V5"/>
<accession>H3C6V5</accession>
<evidence type="ECO:0000256" key="1">
    <source>
        <dbReference type="SAM" id="Phobius"/>
    </source>
</evidence>
<organism evidence="2 3">
    <name type="scientific">Tetraodon nigroviridis</name>
    <name type="common">Spotted green pufferfish</name>
    <name type="synonym">Chelonodon nigroviridis</name>
    <dbReference type="NCBI Taxonomy" id="99883"/>
    <lineage>
        <taxon>Eukaryota</taxon>
        <taxon>Metazoa</taxon>
        <taxon>Chordata</taxon>
        <taxon>Craniata</taxon>
        <taxon>Vertebrata</taxon>
        <taxon>Euteleostomi</taxon>
        <taxon>Actinopterygii</taxon>
        <taxon>Neopterygii</taxon>
        <taxon>Teleostei</taxon>
        <taxon>Neoteleostei</taxon>
        <taxon>Acanthomorphata</taxon>
        <taxon>Eupercaria</taxon>
        <taxon>Tetraodontiformes</taxon>
        <taxon>Tetradontoidea</taxon>
        <taxon>Tetraodontidae</taxon>
        <taxon>Tetraodon</taxon>
    </lineage>
</organism>
<sequence length="38" mass="4430">KNPSHENENSYYKIFKIKFSNKNGQFCILVALLLLFAP</sequence>
<keyword evidence="3" id="KW-1185">Reference proteome</keyword>
<dbReference type="Proteomes" id="UP000007303">
    <property type="component" value="Unassembled WGS sequence"/>
</dbReference>
<evidence type="ECO:0000313" key="3">
    <source>
        <dbReference type="Proteomes" id="UP000007303"/>
    </source>
</evidence>
<dbReference type="Ensembl" id="ENSTNIT00000001695.1">
    <property type="protein sequence ID" value="ENSTNIP00000003976.1"/>
    <property type="gene ID" value="ENSTNIG00000000679.1"/>
</dbReference>
<evidence type="ECO:0000313" key="2">
    <source>
        <dbReference type="Ensembl" id="ENSTNIP00000003976.1"/>
    </source>
</evidence>